<reference evidence="8 9" key="1">
    <citation type="submission" date="2017-09" db="EMBL/GenBank/DDBJ databases">
        <authorList>
            <person name="Ehlers B."/>
            <person name="Leendertz F.H."/>
        </authorList>
    </citation>
    <scope>NUCLEOTIDE SEQUENCE [LARGE SCALE GENOMIC DNA]</scope>
    <source>
        <strain evidence="8 9">DSM 45537</strain>
    </source>
</reference>
<feature type="transmembrane region" description="Helical" evidence="6">
    <location>
        <begin position="77"/>
        <end position="96"/>
    </location>
</feature>
<sequence>MTWIVVELFVRLAIGGLLVLAGIAKFSTTAAWRVDWLDSYKLLPRPSLLPMAWLMPLTEVVVGVMLALGAFGRAGAIAAIATLGMVTAAVVIALIRGQEVSCGCLGKVGTLISWPVVVRNMVLIAALVVVALRGVSGPSITEFGPAVQVVAIAAITAALSLTAHRRLPPESAADPLAAPQTEPADLPFPHPPASQEAHS</sequence>
<dbReference type="STRING" id="1379680.GCA_001612615_04506"/>
<feature type="transmembrane region" description="Helical" evidence="6">
    <location>
        <begin position="12"/>
        <end position="32"/>
    </location>
</feature>
<feature type="transmembrane region" description="Helical" evidence="6">
    <location>
        <begin position="108"/>
        <end position="131"/>
    </location>
</feature>
<feature type="domain" description="Methylamine utilisation protein MauE" evidence="7">
    <location>
        <begin position="8"/>
        <end position="132"/>
    </location>
</feature>
<keyword evidence="3 6" id="KW-1133">Transmembrane helix</keyword>
<proteinExistence type="predicted"/>
<evidence type="ECO:0000256" key="2">
    <source>
        <dbReference type="ARBA" id="ARBA00022692"/>
    </source>
</evidence>
<evidence type="ECO:0000259" key="7">
    <source>
        <dbReference type="Pfam" id="PF07291"/>
    </source>
</evidence>
<evidence type="ECO:0000313" key="9">
    <source>
        <dbReference type="Proteomes" id="UP000219565"/>
    </source>
</evidence>
<dbReference type="GO" id="GO:0030416">
    <property type="term" value="P:methylamine metabolic process"/>
    <property type="evidence" value="ECO:0007669"/>
    <property type="project" value="InterPro"/>
</dbReference>
<evidence type="ECO:0000256" key="5">
    <source>
        <dbReference type="SAM" id="MobiDB-lite"/>
    </source>
</evidence>
<dbReference type="EMBL" id="OBEG01000009">
    <property type="protein sequence ID" value="SNY89591.1"/>
    <property type="molecule type" value="Genomic_DNA"/>
</dbReference>
<feature type="transmembrane region" description="Helical" evidence="6">
    <location>
        <begin position="53"/>
        <end position="71"/>
    </location>
</feature>
<feature type="region of interest" description="Disordered" evidence="5">
    <location>
        <begin position="170"/>
        <end position="199"/>
    </location>
</feature>
<name>A0A285M224_9NOCA</name>
<dbReference type="GO" id="GO:0016020">
    <property type="term" value="C:membrane"/>
    <property type="evidence" value="ECO:0007669"/>
    <property type="project" value="UniProtKB-SubCell"/>
</dbReference>
<protein>
    <submittedName>
        <fullName evidence="8">Methylamine utilisation protein MauE</fullName>
    </submittedName>
</protein>
<keyword evidence="4 6" id="KW-0472">Membrane</keyword>
<evidence type="ECO:0000313" key="8">
    <source>
        <dbReference type="EMBL" id="SNY89591.1"/>
    </source>
</evidence>
<evidence type="ECO:0000256" key="4">
    <source>
        <dbReference type="ARBA" id="ARBA00023136"/>
    </source>
</evidence>
<dbReference type="Proteomes" id="UP000219565">
    <property type="component" value="Unassembled WGS sequence"/>
</dbReference>
<evidence type="ECO:0000256" key="6">
    <source>
        <dbReference type="SAM" id="Phobius"/>
    </source>
</evidence>
<evidence type="ECO:0000256" key="3">
    <source>
        <dbReference type="ARBA" id="ARBA00022989"/>
    </source>
</evidence>
<dbReference type="InterPro" id="IPR009908">
    <property type="entry name" value="Methylamine_util_MauE"/>
</dbReference>
<accession>A0A285M224</accession>
<gene>
    <name evidence="8" type="ORF">SAMN04244553_6610</name>
</gene>
<keyword evidence="2 6" id="KW-0812">Transmembrane</keyword>
<keyword evidence="9" id="KW-1185">Reference proteome</keyword>
<comment type="subcellular location">
    <subcellularLocation>
        <location evidence="1">Membrane</location>
        <topology evidence="1">Multi-pass membrane protein</topology>
    </subcellularLocation>
</comment>
<evidence type="ECO:0000256" key="1">
    <source>
        <dbReference type="ARBA" id="ARBA00004141"/>
    </source>
</evidence>
<dbReference type="Pfam" id="PF07291">
    <property type="entry name" value="MauE"/>
    <property type="match status" value="1"/>
</dbReference>
<organism evidence="8 9">
    <name type="scientific">Nocardia amikacinitolerans</name>
    <dbReference type="NCBI Taxonomy" id="756689"/>
    <lineage>
        <taxon>Bacteria</taxon>
        <taxon>Bacillati</taxon>
        <taxon>Actinomycetota</taxon>
        <taxon>Actinomycetes</taxon>
        <taxon>Mycobacteriales</taxon>
        <taxon>Nocardiaceae</taxon>
        <taxon>Nocardia</taxon>
    </lineage>
</organism>
<dbReference type="AlphaFoldDB" id="A0A285M224"/>
<dbReference type="RefSeq" id="WP_179831078.1">
    <property type="nucleotide sequence ID" value="NZ_OBEG01000009.1"/>
</dbReference>
<dbReference type="UniPathway" id="UPA00895"/>